<dbReference type="RefSeq" id="XP_040604001.1">
    <property type="nucleotide sequence ID" value="XM_040748067.1"/>
</dbReference>
<gene>
    <name evidence="3" type="primary">LOC121141225</name>
</gene>
<feature type="compositionally biased region" description="Low complexity" evidence="1">
    <location>
        <begin position="163"/>
        <end position="179"/>
    </location>
</feature>
<evidence type="ECO:0000313" key="2">
    <source>
        <dbReference type="Proteomes" id="UP000886700"/>
    </source>
</evidence>
<sequence length="262" mass="26796">MGNIKEVNVIGDQKTSQSQKTHLQIISIQTEGAAVAGARSPKPVAVPRLASGGGGPRDAASRPARRRPSHLARPGAPGLRSASPAPAPWPPVSRSAAAHGLRPRPCGWAPAGGLCAPHTRPRVLSPAAFRALGGARSRDPSASLRPTAAHPATSPGRDAPLCATITPTRRAPTPRGTSANGSSPGPGPTCTAQPSLEWGGQASALLCLSLARPRQFANAIGCEWTSLRAVGRDGGGGEMLVPRRLCLCISHISVSARRKGEA</sequence>
<accession>A0ABM2XQY4</accession>
<keyword evidence="2" id="KW-1185">Reference proteome</keyword>
<evidence type="ECO:0000313" key="3">
    <source>
        <dbReference type="RefSeq" id="XP_040604001.1"/>
    </source>
</evidence>
<protein>
    <submittedName>
        <fullName evidence="3">Translation initiation factor IF-2-like</fullName>
    </submittedName>
</protein>
<proteinExistence type="predicted"/>
<name>A0ABM2XQY4_MESAU</name>
<dbReference type="Proteomes" id="UP000886700">
    <property type="component" value="Unplaced"/>
</dbReference>
<organism evidence="2 3">
    <name type="scientific">Mesocricetus auratus</name>
    <name type="common">Golden hamster</name>
    <dbReference type="NCBI Taxonomy" id="10036"/>
    <lineage>
        <taxon>Eukaryota</taxon>
        <taxon>Metazoa</taxon>
        <taxon>Chordata</taxon>
        <taxon>Craniata</taxon>
        <taxon>Vertebrata</taxon>
        <taxon>Euteleostomi</taxon>
        <taxon>Mammalia</taxon>
        <taxon>Eutheria</taxon>
        <taxon>Euarchontoglires</taxon>
        <taxon>Glires</taxon>
        <taxon>Rodentia</taxon>
        <taxon>Myomorpha</taxon>
        <taxon>Muroidea</taxon>
        <taxon>Cricetidae</taxon>
        <taxon>Cricetinae</taxon>
        <taxon>Mesocricetus</taxon>
    </lineage>
</organism>
<feature type="region of interest" description="Disordered" evidence="1">
    <location>
        <begin position="1"/>
        <end position="21"/>
    </location>
</feature>
<feature type="region of interest" description="Disordered" evidence="1">
    <location>
        <begin position="34"/>
        <end position="100"/>
    </location>
</feature>
<dbReference type="GeneID" id="121141225"/>
<evidence type="ECO:0000256" key="1">
    <source>
        <dbReference type="SAM" id="MobiDB-lite"/>
    </source>
</evidence>
<feature type="region of interest" description="Disordered" evidence="1">
    <location>
        <begin position="134"/>
        <end position="195"/>
    </location>
</feature>
<reference evidence="3" key="1">
    <citation type="submission" date="2025-08" db="UniProtKB">
        <authorList>
            <consortium name="RefSeq"/>
        </authorList>
    </citation>
    <scope>IDENTIFICATION</scope>
    <source>
        <tissue evidence="3">Liver</tissue>
    </source>
</reference>